<protein>
    <submittedName>
        <fullName evidence="2">Uncharacterized protein</fullName>
    </submittedName>
</protein>
<evidence type="ECO:0000256" key="1">
    <source>
        <dbReference type="SAM" id="MobiDB-lite"/>
    </source>
</evidence>
<feature type="region of interest" description="Disordered" evidence="1">
    <location>
        <begin position="1"/>
        <end position="44"/>
    </location>
</feature>
<evidence type="ECO:0000313" key="3">
    <source>
        <dbReference type="Proteomes" id="UP000281406"/>
    </source>
</evidence>
<proteinExistence type="predicted"/>
<dbReference type="EMBL" id="RJVU01011952">
    <property type="protein sequence ID" value="ROL53193.1"/>
    <property type="molecule type" value="Genomic_DNA"/>
</dbReference>
<gene>
    <name evidence="2" type="ORF">DPX16_11619</name>
</gene>
<keyword evidence="3" id="KW-1185">Reference proteome</keyword>
<comment type="caution">
    <text evidence="2">The sequence shown here is derived from an EMBL/GenBank/DDBJ whole genome shotgun (WGS) entry which is preliminary data.</text>
</comment>
<organism evidence="2 3">
    <name type="scientific">Anabarilius grahami</name>
    <name type="common">Kanglang fish</name>
    <name type="synonym">Barilius grahami</name>
    <dbReference type="NCBI Taxonomy" id="495550"/>
    <lineage>
        <taxon>Eukaryota</taxon>
        <taxon>Metazoa</taxon>
        <taxon>Chordata</taxon>
        <taxon>Craniata</taxon>
        <taxon>Vertebrata</taxon>
        <taxon>Euteleostomi</taxon>
        <taxon>Actinopterygii</taxon>
        <taxon>Neopterygii</taxon>
        <taxon>Teleostei</taxon>
        <taxon>Ostariophysi</taxon>
        <taxon>Cypriniformes</taxon>
        <taxon>Xenocyprididae</taxon>
        <taxon>Xenocypridinae</taxon>
        <taxon>Xenocypridinae incertae sedis</taxon>
        <taxon>Anabarilius</taxon>
    </lineage>
</organism>
<name>A0A3N0Z4I6_ANAGA</name>
<sequence length="90" mass="10007">MLDRVVRARGRDGTSATAPQSAAGVPMHPMKTYPRERETERDQQARMDSGCGLMELCMTIPTGALQNLTIMVDQRTVWRSAGPVRIQSDF</sequence>
<accession>A0A3N0Z4I6</accession>
<reference evidence="2 3" key="1">
    <citation type="submission" date="2018-10" db="EMBL/GenBank/DDBJ databases">
        <title>Genome assembly for a Yunnan-Guizhou Plateau 3E fish, Anabarilius grahami (Regan), and its evolutionary and genetic applications.</title>
        <authorList>
            <person name="Jiang W."/>
        </authorList>
    </citation>
    <scope>NUCLEOTIDE SEQUENCE [LARGE SCALE GENOMIC DNA]</scope>
    <source>
        <strain evidence="2">AG-KIZ</strain>
        <tissue evidence="2">Muscle</tissue>
    </source>
</reference>
<evidence type="ECO:0000313" key="2">
    <source>
        <dbReference type="EMBL" id="ROL53193.1"/>
    </source>
</evidence>
<dbReference type="Proteomes" id="UP000281406">
    <property type="component" value="Unassembled WGS sequence"/>
</dbReference>
<feature type="compositionally biased region" description="Basic and acidic residues" evidence="1">
    <location>
        <begin position="33"/>
        <end position="44"/>
    </location>
</feature>
<feature type="compositionally biased region" description="Basic and acidic residues" evidence="1">
    <location>
        <begin position="1"/>
        <end position="12"/>
    </location>
</feature>
<dbReference type="AlphaFoldDB" id="A0A3N0Z4I6"/>